<protein>
    <submittedName>
        <fullName evidence="4">Amino acid ABC transporter substrate-binding protein, PAAT family</fullName>
    </submittedName>
</protein>
<dbReference type="RefSeq" id="WP_073063843.1">
    <property type="nucleotide sequence ID" value="NZ_FRCK01000003.1"/>
</dbReference>
<evidence type="ECO:0000313" key="5">
    <source>
        <dbReference type="Proteomes" id="UP000184444"/>
    </source>
</evidence>
<organism evidence="4 5">
    <name type="scientific">Paracoccus solventivorans</name>
    <dbReference type="NCBI Taxonomy" id="53463"/>
    <lineage>
        <taxon>Bacteria</taxon>
        <taxon>Pseudomonadati</taxon>
        <taxon>Pseudomonadota</taxon>
        <taxon>Alphaproteobacteria</taxon>
        <taxon>Rhodobacterales</taxon>
        <taxon>Paracoccaceae</taxon>
        <taxon>Paracoccus</taxon>
    </lineage>
</organism>
<name>A0A1M7FHR9_9RHOB</name>
<dbReference type="SMART" id="SM00062">
    <property type="entry name" value="PBPb"/>
    <property type="match status" value="1"/>
</dbReference>
<dbReference type="OrthoDB" id="9807134at2"/>
<sequence length="272" mass="29112">MSKTTNMIGGLLLAASLAAPAAAQDGTASWANVQQSGVLRCGAAVYPPFVSFDPLTGEYSGLFADLCRMYAEDVLGVRAEFVDTTWDNIVAGLQANRWDLALALNQTPQRALAVGFSDAAIPDQISLAYRQGNNKIPATPASFADFDVDGVTVIVTSGTYMDRAVTDAARNAEILRLPSGDEARLALMSGRGDVLADPVDSNTVYVASNEDWATHIIPEPALSRQGMAMGVNRSMSYQDLQSLNFFLEELRATGRIDAMLQAAVQQIIDENQ</sequence>
<keyword evidence="1 2" id="KW-0732">Signal</keyword>
<reference evidence="5" key="1">
    <citation type="submission" date="2016-11" db="EMBL/GenBank/DDBJ databases">
        <authorList>
            <person name="Varghese N."/>
            <person name="Submissions S."/>
        </authorList>
    </citation>
    <scope>NUCLEOTIDE SEQUENCE [LARGE SCALE GENOMIC DNA]</scope>
    <source>
        <strain evidence="5">DSM 6637</strain>
    </source>
</reference>
<dbReference type="PANTHER" id="PTHR35936">
    <property type="entry name" value="MEMBRANE-BOUND LYTIC MUREIN TRANSGLYCOSYLASE F"/>
    <property type="match status" value="1"/>
</dbReference>
<feature type="domain" description="Solute-binding protein family 3/N-terminal" evidence="3">
    <location>
        <begin position="38"/>
        <end position="271"/>
    </location>
</feature>
<evidence type="ECO:0000256" key="1">
    <source>
        <dbReference type="ARBA" id="ARBA00022729"/>
    </source>
</evidence>
<keyword evidence="5" id="KW-1185">Reference proteome</keyword>
<dbReference type="AlphaFoldDB" id="A0A1M7FHR9"/>
<dbReference type="PANTHER" id="PTHR35936:SF17">
    <property type="entry name" value="ARGININE-BINDING EXTRACELLULAR PROTEIN ARTP"/>
    <property type="match status" value="1"/>
</dbReference>
<feature type="chain" id="PRO_5012771156" evidence="2">
    <location>
        <begin position="24"/>
        <end position="272"/>
    </location>
</feature>
<dbReference type="STRING" id="53463.SAMN05444389_10348"/>
<accession>A0A1M7FHR9</accession>
<evidence type="ECO:0000256" key="2">
    <source>
        <dbReference type="SAM" id="SignalP"/>
    </source>
</evidence>
<dbReference type="Pfam" id="PF00497">
    <property type="entry name" value="SBP_bac_3"/>
    <property type="match status" value="1"/>
</dbReference>
<proteinExistence type="predicted"/>
<dbReference type="InterPro" id="IPR001638">
    <property type="entry name" value="Solute-binding_3/MltF_N"/>
</dbReference>
<dbReference type="Gene3D" id="3.40.190.10">
    <property type="entry name" value="Periplasmic binding protein-like II"/>
    <property type="match status" value="2"/>
</dbReference>
<gene>
    <name evidence="4" type="ORF">SAMN05444389_10348</name>
</gene>
<dbReference type="Proteomes" id="UP000184444">
    <property type="component" value="Unassembled WGS sequence"/>
</dbReference>
<evidence type="ECO:0000259" key="3">
    <source>
        <dbReference type="SMART" id="SM00062"/>
    </source>
</evidence>
<evidence type="ECO:0000313" key="4">
    <source>
        <dbReference type="EMBL" id="SHM03249.1"/>
    </source>
</evidence>
<dbReference type="EMBL" id="FRCK01000003">
    <property type="protein sequence ID" value="SHM03249.1"/>
    <property type="molecule type" value="Genomic_DNA"/>
</dbReference>
<dbReference type="SUPFAM" id="SSF53850">
    <property type="entry name" value="Periplasmic binding protein-like II"/>
    <property type="match status" value="1"/>
</dbReference>
<feature type="signal peptide" evidence="2">
    <location>
        <begin position="1"/>
        <end position="23"/>
    </location>
</feature>